<dbReference type="PROSITE" id="PS50051">
    <property type="entry name" value="MCM_2"/>
    <property type="match status" value="1"/>
</dbReference>
<evidence type="ECO:0000313" key="6">
    <source>
        <dbReference type="Proteomes" id="UP000054524"/>
    </source>
</evidence>
<evidence type="ECO:0000313" key="5">
    <source>
        <dbReference type="EMBL" id="KFG27245.1"/>
    </source>
</evidence>
<keyword evidence="2 3" id="KW-0067">ATP-binding</keyword>
<dbReference type="InterPro" id="IPR031327">
    <property type="entry name" value="MCM"/>
</dbReference>
<dbReference type="PANTHER" id="PTHR11630:SF48">
    <property type="entry name" value="DNA HELICASE MCM9"/>
    <property type="match status" value="1"/>
</dbReference>
<dbReference type="InterPro" id="IPR033762">
    <property type="entry name" value="MCM_OB"/>
</dbReference>
<name>A0A086J527_NEMA1</name>
<dbReference type="Gene3D" id="3.40.50.300">
    <property type="entry name" value="P-loop containing nucleotide triphosphate hydrolases"/>
    <property type="match status" value="1"/>
</dbReference>
<dbReference type="HOGENOM" id="CLU_000995_7_2_1"/>
<evidence type="ECO:0000256" key="3">
    <source>
        <dbReference type="RuleBase" id="RU004070"/>
    </source>
</evidence>
<dbReference type="PANTHER" id="PTHR11630">
    <property type="entry name" value="DNA REPLICATION LICENSING FACTOR MCM FAMILY MEMBER"/>
    <property type="match status" value="1"/>
</dbReference>
<sequence length="542" mass="61343">MGREHMDRVEDGYERNNYMGIYNGERPEKANDNLSMRIDIMKEYDRNPEEVLRLLASQRSGSTPVFNIPYAYDLSTYPRSEHYTRIVSVYGTVMKMGLLKFKEVGSRKIDYQEIKIQERNTLYLPRTINIQLQGRLIDSCKPGEVVRVAGVVEVLWRRLKAGLPIECEYSIRALEITRQKIHNKENVDVLPECEFSLLKEVLDAYAPSLAGLRQTKLAMLVCTIGGQESTKDVHAKDRESGSIQERESTLAEQMYYEMQSKNRVSSHILLVGKTGSGKSTLLSFAAKTAVPAVRTTGTSCTSAGLTACATRENNDWMIEPGAIPQADRGICCIDDFGSLRKEEKASILEAMEQQTITIAKAGIILKLDTRCTIIGAARHNTETEWALQSLKLSPPLLSRFDLIMGIDDLLASDEEIALKNLEKKPEEKCEMFIRDLIEERKKTQVTLSEECKLIIEMYYRRLKEIDNVSIRALESHIRLCEGYAKLMGKTTATETHALMMVLLLNSSLSTKKIWRYTLDALLGSKNMLDAALSYIKHDLLTE</sequence>
<dbReference type="GO" id="GO:0017116">
    <property type="term" value="F:single-stranded DNA helicase activity"/>
    <property type="evidence" value="ECO:0007669"/>
    <property type="project" value="TreeGrafter"/>
</dbReference>
<dbReference type="SMART" id="SM00350">
    <property type="entry name" value="MCM"/>
    <property type="match status" value="1"/>
</dbReference>
<feature type="domain" description="MCM C-terminal AAA(+) ATPase" evidence="4">
    <location>
        <begin position="197"/>
        <end position="422"/>
    </location>
</feature>
<dbReference type="AlphaFoldDB" id="A0A086J527"/>
<dbReference type="Pfam" id="PF17207">
    <property type="entry name" value="MCM_OB"/>
    <property type="match status" value="1"/>
</dbReference>
<dbReference type="PRINTS" id="PR01657">
    <property type="entry name" value="MCMFAMILY"/>
</dbReference>
<dbReference type="GO" id="GO:0016787">
    <property type="term" value="F:hydrolase activity"/>
    <property type="evidence" value="ECO:0007669"/>
    <property type="project" value="UniProtKB-KW"/>
</dbReference>
<evidence type="ECO:0000256" key="1">
    <source>
        <dbReference type="ARBA" id="ARBA00022741"/>
    </source>
</evidence>
<dbReference type="InterPro" id="IPR027417">
    <property type="entry name" value="P-loop_NTPase"/>
</dbReference>
<dbReference type="EMBL" id="AKIJ01000001">
    <property type="protein sequence ID" value="KFG27245.1"/>
    <property type="molecule type" value="Genomic_DNA"/>
</dbReference>
<gene>
    <name evidence="5" type="ORF">NESG_00323</name>
</gene>
<accession>A0A086J527</accession>
<dbReference type="GeneID" id="77675296"/>
<reference evidence="5 6" key="1">
    <citation type="journal article" date="2014" name="Genome Announc.">
        <title>Genome Sequence of the Microsporidian Species Nematocida sp1 Strain ERTm6 (ATCC PRA-372).</title>
        <authorList>
            <person name="Bakowski M.A."/>
            <person name="Priest M."/>
            <person name="Young S."/>
            <person name="Cuomo C.A."/>
            <person name="Troemel E.R."/>
        </authorList>
    </citation>
    <scope>NUCLEOTIDE SEQUENCE [LARGE SCALE GENOMIC DNA]</scope>
    <source>
        <strain evidence="5 6">ERTm6</strain>
    </source>
</reference>
<dbReference type="SMART" id="SM00382">
    <property type="entry name" value="AAA"/>
    <property type="match status" value="1"/>
</dbReference>
<dbReference type="InterPro" id="IPR012340">
    <property type="entry name" value="NA-bd_OB-fold"/>
</dbReference>
<dbReference type="Proteomes" id="UP000054524">
    <property type="component" value="Unassembled WGS sequence"/>
</dbReference>
<dbReference type="GO" id="GO:0043596">
    <property type="term" value="C:nuclear replication fork"/>
    <property type="evidence" value="ECO:0007669"/>
    <property type="project" value="UniProtKB-ARBA"/>
</dbReference>
<dbReference type="GO" id="GO:0000724">
    <property type="term" value="P:double-strand break repair via homologous recombination"/>
    <property type="evidence" value="ECO:0007669"/>
    <property type="project" value="TreeGrafter"/>
</dbReference>
<dbReference type="RefSeq" id="XP_052905800.1">
    <property type="nucleotide sequence ID" value="XM_053047975.1"/>
</dbReference>
<dbReference type="Pfam" id="PF00493">
    <property type="entry name" value="MCM"/>
    <property type="match status" value="1"/>
</dbReference>
<keyword evidence="1 3" id="KW-0547">Nucleotide-binding</keyword>
<evidence type="ECO:0000259" key="4">
    <source>
        <dbReference type="PROSITE" id="PS50051"/>
    </source>
</evidence>
<organism evidence="5 6">
    <name type="scientific">Nematocida ausubeli (strain ATCC PRA-371 / ERTm2)</name>
    <name type="common">Nematode killer fungus</name>
    <dbReference type="NCBI Taxonomy" id="1913371"/>
    <lineage>
        <taxon>Eukaryota</taxon>
        <taxon>Fungi</taxon>
        <taxon>Fungi incertae sedis</taxon>
        <taxon>Microsporidia</taxon>
        <taxon>Nematocida</taxon>
    </lineage>
</organism>
<protein>
    <recommendedName>
        <fullName evidence="4">MCM C-terminal AAA(+) ATPase domain-containing protein</fullName>
    </recommendedName>
</protein>
<dbReference type="Gene3D" id="2.40.50.140">
    <property type="entry name" value="Nucleic acid-binding proteins"/>
    <property type="match status" value="1"/>
</dbReference>
<dbReference type="GO" id="GO:0005524">
    <property type="term" value="F:ATP binding"/>
    <property type="evidence" value="ECO:0007669"/>
    <property type="project" value="UniProtKB-KW"/>
</dbReference>
<dbReference type="GO" id="GO:0031261">
    <property type="term" value="C:DNA replication preinitiation complex"/>
    <property type="evidence" value="ECO:0007669"/>
    <property type="project" value="UniProtKB-ARBA"/>
</dbReference>
<proteinExistence type="inferred from homology"/>
<keyword evidence="6" id="KW-1185">Reference proteome</keyword>
<keyword evidence="3" id="KW-0238">DNA-binding</keyword>
<dbReference type="SUPFAM" id="SSF50249">
    <property type="entry name" value="Nucleic acid-binding proteins"/>
    <property type="match status" value="1"/>
</dbReference>
<dbReference type="GO" id="GO:0006279">
    <property type="term" value="P:premeiotic DNA replication"/>
    <property type="evidence" value="ECO:0007669"/>
    <property type="project" value="UniProtKB-ARBA"/>
</dbReference>
<evidence type="ECO:0000256" key="2">
    <source>
        <dbReference type="ARBA" id="ARBA00022840"/>
    </source>
</evidence>
<dbReference type="InterPro" id="IPR001208">
    <property type="entry name" value="MCM_dom"/>
</dbReference>
<comment type="caution">
    <text evidence="5">The sequence shown here is derived from an EMBL/GenBank/DDBJ whole genome shotgun (WGS) entry which is preliminary data.</text>
</comment>
<dbReference type="GO" id="GO:0005656">
    <property type="term" value="C:nuclear pre-replicative complex"/>
    <property type="evidence" value="ECO:0007669"/>
    <property type="project" value="UniProtKB-ARBA"/>
</dbReference>
<dbReference type="GO" id="GO:0003697">
    <property type="term" value="F:single-stranded DNA binding"/>
    <property type="evidence" value="ECO:0007669"/>
    <property type="project" value="TreeGrafter"/>
</dbReference>
<dbReference type="SUPFAM" id="SSF52540">
    <property type="entry name" value="P-loop containing nucleoside triphosphate hydrolases"/>
    <property type="match status" value="1"/>
</dbReference>
<dbReference type="InterPro" id="IPR003593">
    <property type="entry name" value="AAA+_ATPase"/>
</dbReference>
<dbReference type="GO" id="GO:0042555">
    <property type="term" value="C:MCM complex"/>
    <property type="evidence" value="ECO:0007669"/>
    <property type="project" value="UniProtKB-ARBA"/>
</dbReference>
<comment type="similarity">
    <text evidence="3">Belongs to the MCM family.</text>
</comment>